<feature type="transmembrane region" description="Helical" evidence="2">
    <location>
        <begin position="76"/>
        <end position="95"/>
    </location>
</feature>
<keyword evidence="4" id="KW-1185">Reference proteome</keyword>
<keyword evidence="2" id="KW-0812">Transmembrane</keyword>
<evidence type="ECO:0000313" key="4">
    <source>
        <dbReference type="Proteomes" id="UP001500707"/>
    </source>
</evidence>
<evidence type="ECO:0008006" key="5">
    <source>
        <dbReference type="Google" id="ProtNLM"/>
    </source>
</evidence>
<keyword evidence="2" id="KW-1133">Transmembrane helix</keyword>
<organism evidence="3 4">
    <name type="scientific">Streptomyces osmaniensis</name>
    <dbReference type="NCBI Taxonomy" id="593134"/>
    <lineage>
        <taxon>Bacteria</taxon>
        <taxon>Bacillati</taxon>
        <taxon>Actinomycetota</taxon>
        <taxon>Actinomycetes</taxon>
        <taxon>Kitasatosporales</taxon>
        <taxon>Streptomycetaceae</taxon>
        <taxon>Streptomyces</taxon>
    </lineage>
</organism>
<feature type="compositionally biased region" description="Gly residues" evidence="1">
    <location>
        <begin position="490"/>
        <end position="499"/>
    </location>
</feature>
<evidence type="ECO:0000256" key="2">
    <source>
        <dbReference type="SAM" id="Phobius"/>
    </source>
</evidence>
<reference evidence="4" key="1">
    <citation type="journal article" date="2019" name="Int. J. Syst. Evol. Microbiol.">
        <title>The Global Catalogue of Microorganisms (GCM) 10K type strain sequencing project: providing services to taxonomists for standard genome sequencing and annotation.</title>
        <authorList>
            <consortium name="The Broad Institute Genomics Platform"/>
            <consortium name="The Broad Institute Genome Sequencing Center for Infectious Disease"/>
            <person name="Wu L."/>
            <person name="Ma J."/>
        </authorList>
    </citation>
    <scope>NUCLEOTIDE SEQUENCE [LARGE SCALE GENOMIC DNA]</scope>
    <source>
        <strain evidence="4">JCM 17656</strain>
    </source>
</reference>
<gene>
    <name evidence="3" type="ORF">GCM10022295_09810</name>
</gene>
<dbReference type="EMBL" id="BAABCE010000002">
    <property type="protein sequence ID" value="GAA3529973.1"/>
    <property type="molecule type" value="Genomic_DNA"/>
</dbReference>
<evidence type="ECO:0000313" key="3">
    <source>
        <dbReference type="EMBL" id="GAA3529973.1"/>
    </source>
</evidence>
<sequence length="499" mass="54927">MVGRALPSLPQYRKDGVTRRLCASVHLDDDLAAEADRELTGDRLDAIGLTLGINFVALARHARVAVRRREALDRQLAALGALLVIALFALLWGLTGGHATVVQAGFYSLVGVLVISWWLVHHAESRARSAAQKVLHGQEKTEELAPPVEPEAEAWLNDLKRANVLPYADQAALDKPFVGSGHIQLGKVVVWQPIDVSKPAAAPGGGTQSMVPFDAIDLHTYVAREMEKISGLDGLRARNRLYVLGSHAYLLPDLVPDRTRRPRAQIPKPLVQAGLQRPGAAMRTHLCLERVSEGGRMVVSMYARAILNRPSLSWEVAVYAIPPLHGRFHVVDRLPVAPFARWRSLVAYATLRLWPELSGAPKRINERGRRRRRSARFLRKLRRDITKQHVIYDYGAPDSLRERYGDWDQAGHNELADAADFLNRLQQGVLTATERFLKDHKIDTSSFDKAQQIITQTYNINNVNGPSNIGHGGTINNPGGPQGSGPPGPQGGGQPPARP</sequence>
<accession>A0ABP6VA32</accession>
<name>A0ABP6VA32_9ACTN</name>
<proteinExistence type="predicted"/>
<evidence type="ECO:0000256" key="1">
    <source>
        <dbReference type="SAM" id="MobiDB-lite"/>
    </source>
</evidence>
<feature type="region of interest" description="Disordered" evidence="1">
    <location>
        <begin position="464"/>
        <end position="499"/>
    </location>
</feature>
<feature type="transmembrane region" description="Helical" evidence="2">
    <location>
        <begin position="101"/>
        <end position="120"/>
    </location>
</feature>
<comment type="caution">
    <text evidence="3">The sequence shown here is derived from an EMBL/GenBank/DDBJ whole genome shotgun (WGS) entry which is preliminary data.</text>
</comment>
<protein>
    <recommendedName>
        <fullName evidence="5">Aromatic ring-opening dioxygenase LigA</fullName>
    </recommendedName>
</protein>
<dbReference type="Proteomes" id="UP001500707">
    <property type="component" value="Unassembled WGS sequence"/>
</dbReference>
<keyword evidence="2" id="KW-0472">Membrane</keyword>